<dbReference type="EMBL" id="JAJAQC010000012">
    <property type="protein sequence ID" value="MDA0564565.1"/>
    <property type="molecule type" value="Genomic_DNA"/>
</dbReference>
<evidence type="ECO:0000313" key="3">
    <source>
        <dbReference type="Proteomes" id="UP001140076"/>
    </source>
</evidence>
<keyword evidence="3" id="KW-1185">Reference proteome</keyword>
<comment type="caution">
    <text evidence="2">The sequence shown here is derived from an EMBL/GenBank/DDBJ whole genome shotgun (WGS) entry which is preliminary data.</text>
</comment>
<feature type="domain" description="Cysteine-rich" evidence="1">
    <location>
        <begin position="127"/>
        <end position="211"/>
    </location>
</feature>
<feature type="domain" description="Cysteine-rich" evidence="1">
    <location>
        <begin position="4"/>
        <end position="83"/>
    </location>
</feature>
<dbReference type="PANTHER" id="PTHR30296">
    <property type="entry name" value="UNCHARACTERIZED PROTEIN YKGE"/>
    <property type="match status" value="1"/>
</dbReference>
<gene>
    <name evidence="2" type="ORF">LG943_09520</name>
</gene>
<name>A0A9X3NKA3_9ACTN</name>
<evidence type="ECO:0000259" key="1">
    <source>
        <dbReference type="Pfam" id="PF02754"/>
    </source>
</evidence>
<dbReference type="InterPro" id="IPR004017">
    <property type="entry name" value="Cys_rich_dom"/>
</dbReference>
<protein>
    <submittedName>
        <fullName evidence="2">(Fe-S)-binding protein</fullName>
    </submittedName>
</protein>
<dbReference type="AlphaFoldDB" id="A0A9X3NKA3"/>
<dbReference type="PANTHER" id="PTHR30296:SF0">
    <property type="entry name" value="LACTATE UTILIZATION PROTEIN A"/>
    <property type="match status" value="1"/>
</dbReference>
<dbReference type="GO" id="GO:0005829">
    <property type="term" value="C:cytosol"/>
    <property type="evidence" value="ECO:0007669"/>
    <property type="project" value="TreeGrafter"/>
</dbReference>
<evidence type="ECO:0000313" key="2">
    <source>
        <dbReference type="EMBL" id="MDA0564565.1"/>
    </source>
</evidence>
<dbReference type="Proteomes" id="UP001140076">
    <property type="component" value="Unassembled WGS sequence"/>
</dbReference>
<proteinExistence type="predicted"/>
<dbReference type="Pfam" id="PF02754">
    <property type="entry name" value="CCG"/>
    <property type="match status" value="2"/>
</dbReference>
<reference evidence="2" key="1">
    <citation type="submission" date="2021-10" db="EMBL/GenBank/DDBJ databases">
        <title>Streptomonospora sp. nov., isolated from mangrove soil.</title>
        <authorList>
            <person name="Chen X."/>
            <person name="Ge X."/>
            <person name="Liu W."/>
        </authorList>
    </citation>
    <scope>NUCLEOTIDE SEQUENCE</scope>
    <source>
        <strain evidence="2">S1-112</strain>
    </source>
</reference>
<dbReference type="RefSeq" id="WP_270071842.1">
    <property type="nucleotide sequence ID" value="NZ_JAJAQC010000012.1"/>
</dbReference>
<dbReference type="GO" id="GO:0016491">
    <property type="term" value="F:oxidoreductase activity"/>
    <property type="evidence" value="ECO:0007669"/>
    <property type="project" value="UniProtKB-ARBA"/>
</dbReference>
<organism evidence="2 3">
    <name type="scientific">Streptomonospora mangrovi</name>
    <dbReference type="NCBI Taxonomy" id="2883123"/>
    <lineage>
        <taxon>Bacteria</taxon>
        <taxon>Bacillati</taxon>
        <taxon>Actinomycetota</taxon>
        <taxon>Actinomycetes</taxon>
        <taxon>Streptosporangiales</taxon>
        <taxon>Nocardiopsidaceae</taxon>
        <taxon>Streptomonospora</taxon>
    </lineage>
</organism>
<accession>A0A9X3NKA3</accession>
<sequence>MRIGLFVACLTDTLFPGTARATVRVLERLGYDVVFPREQTCCGQAHHTSGYRREAAALAGRFASVFARCDLVVTPSASCAAMVRTGYPRLAERERRLARVPRVLELSEFLVDVAGVTDVGATFPHRVTYHPTCQSLRALKVGDRPLRLLRAVRGLELAELPAAEECCGFGGTFAWKNADTSVAIVADKVRHIGETGAEVVCAVDDACLTQISGAMSRLRGGVRTLHLAEILASDTGEVPR</sequence>